<comment type="caution">
    <text evidence="2">The sequence shown here is derived from an EMBL/GenBank/DDBJ whole genome shotgun (WGS) entry which is preliminary data.</text>
</comment>
<dbReference type="RefSeq" id="WP_043752865.1">
    <property type="nucleotide sequence ID" value="NZ_AQQX01000011.1"/>
</dbReference>
<evidence type="ECO:0000313" key="2">
    <source>
        <dbReference type="EMBL" id="KGM47427.1"/>
    </source>
</evidence>
<accession>A0A0A0EE13</accession>
<organism evidence="2 3">
    <name type="scientific">Pseudooceanicola atlanticus</name>
    <dbReference type="NCBI Taxonomy" id="1461694"/>
    <lineage>
        <taxon>Bacteria</taxon>
        <taxon>Pseudomonadati</taxon>
        <taxon>Pseudomonadota</taxon>
        <taxon>Alphaproteobacteria</taxon>
        <taxon>Rhodobacterales</taxon>
        <taxon>Paracoccaceae</taxon>
        <taxon>Pseudooceanicola</taxon>
    </lineage>
</organism>
<dbReference type="InterPro" id="IPR012437">
    <property type="entry name" value="DUF1638"/>
</dbReference>
<name>A0A0A0EE13_9RHOB</name>
<evidence type="ECO:0000313" key="3">
    <source>
        <dbReference type="Proteomes" id="UP000030004"/>
    </source>
</evidence>
<dbReference type="OrthoDB" id="9814689at2"/>
<sequence>MHAPSDAELTEHGMAATGTGRLLVLACGALAREILALIRVNGWDHVDLHCLPAILHNYPNKITGAVREAVIERRDGYEKVFVAYADCGTGGDLEKACAELGVEMIRGPHCYAFFEGLDVFTGRDEIYSFYLTDFLARQFDTFIWRGLKIDRHPELLPMYFGHYRTLVYLAQTDDPALTEKAQAAAEKLGLRFERRFTGYGELASALEAAV</sequence>
<dbReference type="eggNOG" id="ENOG502Z8BR">
    <property type="taxonomic scope" value="Bacteria"/>
</dbReference>
<dbReference type="AlphaFoldDB" id="A0A0A0EE13"/>
<dbReference type="STRING" id="1461694.ATO9_18710"/>
<dbReference type="EMBL" id="AQQX01000011">
    <property type="protein sequence ID" value="KGM47427.1"/>
    <property type="molecule type" value="Genomic_DNA"/>
</dbReference>
<protein>
    <recommendedName>
        <fullName evidence="1">DUF1638 domain-containing protein</fullName>
    </recommendedName>
</protein>
<evidence type="ECO:0000259" key="1">
    <source>
        <dbReference type="Pfam" id="PF07796"/>
    </source>
</evidence>
<keyword evidence="3" id="KW-1185">Reference proteome</keyword>
<gene>
    <name evidence="2" type="ORF">ATO9_18710</name>
</gene>
<proteinExistence type="predicted"/>
<feature type="domain" description="DUF1638" evidence="1">
    <location>
        <begin position="50"/>
        <end position="205"/>
    </location>
</feature>
<dbReference type="Proteomes" id="UP000030004">
    <property type="component" value="Unassembled WGS sequence"/>
</dbReference>
<dbReference type="Pfam" id="PF07796">
    <property type="entry name" value="DUF1638"/>
    <property type="match status" value="1"/>
</dbReference>
<reference evidence="2 3" key="1">
    <citation type="journal article" date="2015" name="Antonie Van Leeuwenhoek">
        <title>Pseudooceanicola atlanticus gen. nov. sp. nov., isolated from surface seawater of the Atlantic Ocean and reclassification of Oceanicola batsensis, Oceanicola marinus, Oceanicola nitratireducens, Oceanicola nanhaiensis, Oceanicola antarcticus and Oceanicola flagellatus, as Pseudooceanicola batsensis comb. nov., Pseudooceanicola marinus comb. nov., Pseudooceanicola nitratireducens comb. nov., Pseudooceanicola nanhaiensis comb. nov., Pseudooceanicola antarcticus comb. nov., and Pseudooceanicola flagellatus comb. nov.</title>
        <authorList>
            <person name="Lai Q."/>
            <person name="Li G."/>
            <person name="Liu X."/>
            <person name="Du Y."/>
            <person name="Sun F."/>
            <person name="Shao Z."/>
        </authorList>
    </citation>
    <scope>NUCLEOTIDE SEQUENCE [LARGE SCALE GENOMIC DNA]</scope>
    <source>
        <strain evidence="2 3">22II-s11g</strain>
    </source>
</reference>